<dbReference type="InterPro" id="IPR052340">
    <property type="entry name" value="RNase_Y/CdgJ"/>
</dbReference>
<dbReference type="PIRSF" id="PIRSF003180">
    <property type="entry name" value="DiGMPpdiest_YuxH"/>
    <property type="match status" value="1"/>
</dbReference>
<dbReference type="Gene3D" id="1.10.3210.10">
    <property type="entry name" value="Hypothetical protein af1432"/>
    <property type="match status" value="1"/>
</dbReference>
<accession>A0A1A8T8N9</accession>
<keyword evidence="3" id="KW-1185">Reference proteome</keyword>
<dbReference type="SUPFAM" id="SSF141868">
    <property type="entry name" value="EAL domain-like"/>
    <property type="match status" value="1"/>
</dbReference>
<evidence type="ECO:0000313" key="3">
    <source>
        <dbReference type="Proteomes" id="UP000092627"/>
    </source>
</evidence>
<dbReference type="EMBL" id="FLOC01000003">
    <property type="protein sequence ID" value="SBS27686.1"/>
    <property type="molecule type" value="Genomic_DNA"/>
</dbReference>
<evidence type="ECO:0000313" key="2">
    <source>
        <dbReference type="EMBL" id="SBS27686.1"/>
    </source>
</evidence>
<dbReference type="PANTHER" id="PTHR33525:SF4">
    <property type="entry name" value="CYCLIC DI-GMP PHOSPHODIESTERASE CDGJ"/>
    <property type="match status" value="1"/>
</dbReference>
<organism evidence="2 3">
    <name type="scientific">Marinomonas aquimarina</name>
    <dbReference type="NCBI Taxonomy" id="295068"/>
    <lineage>
        <taxon>Bacteria</taxon>
        <taxon>Pseudomonadati</taxon>
        <taxon>Pseudomonadota</taxon>
        <taxon>Gammaproteobacteria</taxon>
        <taxon>Oceanospirillales</taxon>
        <taxon>Oceanospirillaceae</taxon>
        <taxon>Marinomonas</taxon>
    </lineage>
</organism>
<dbReference type="RefSeq" id="WP_067207058.1">
    <property type="nucleotide sequence ID" value="NZ_FLOC01000003.1"/>
</dbReference>
<dbReference type="InterPro" id="IPR001633">
    <property type="entry name" value="EAL_dom"/>
</dbReference>
<protein>
    <submittedName>
        <fullName evidence="2">EAL domain protein</fullName>
    </submittedName>
</protein>
<dbReference type="STRING" id="295068.MAQ5080_00891"/>
<dbReference type="PANTHER" id="PTHR33525">
    <property type="match status" value="1"/>
</dbReference>
<sequence length="405" mass="45450">MSNAPQSQTYCIALQPICNADMVHVADELLYRAASSMTTATIDDQQMATARACNAAFYETGIENLCGAGKLFFNAPREWLLKPDLLPPYPDQVVVEVLESVEGDPEVIVALQHVKSLGYQIALDDFVLNDSTRPLLDVADIIKLDMLMPQSTDTIRLYLDKGIQLLAEKVEDLATFERCKKMGFSLFQGYFYAKPEIKSATAVQRSGNTNTLLEILQELYQEDVNLKKVEQMVMLEPQLVIRLLRMIRTPDYKQVKTVSDLHQAIRILGINKLRTLVSTLVLANDHPCKMLLLPRVLTRAAMCQALAEHEFKANPDEAFLVGLLSLADIMLDQNIKQICDQLPLKEDTYHALVARKGKLGSILTLVQTFEKADLHSASDKTVEKLNRYYLESRSWAMNILSGING</sequence>
<proteinExistence type="predicted"/>
<name>A0A1A8T8N9_9GAMM</name>
<dbReference type="InterPro" id="IPR035919">
    <property type="entry name" value="EAL_sf"/>
</dbReference>
<dbReference type="Pfam" id="PF00563">
    <property type="entry name" value="EAL"/>
    <property type="match status" value="1"/>
</dbReference>
<reference evidence="2 3" key="1">
    <citation type="submission" date="2016-06" db="EMBL/GenBank/DDBJ databases">
        <authorList>
            <person name="Kjaerup R.B."/>
            <person name="Dalgaard T.S."/>
            <person name="Juul-Madsen H.R."/>
        </authorList>
    </citation>
    <scope>NUCLEOTIDE SEQUENCE [LARGE SCALE GENOMIC DNA]</scope>
    <source>
        <strain evidence="2 3">CECT 5080</strain>
    </source>
</reference>
<dbReference type="Pfam" id="PF08668">
    <property type="entry name" value="HDOD"/>
    <property type="match status" value="1"/>
</dbReference>
<dbReference type="PROSITE" id="PS51833">
    <property type="entry name" value="HDOD"/>
    <property type="match status" value="1"/>
</dbReference>
<dbReference type="Gene3D" id="3.20.20.450">
    <property type="entry name" value="EAL domain"/>
    <property type="match status" value="1"/>
</dbReference>
<dbReference type="SUPFAM" id="SSF109604">
    <property type="entry name" value="HD-domain/PDEase-like"/>
    <property type="match status" value="1"/>
</dbReference>
<dbReference type="AlphaFoldDB" id="A0A1A8T8N9"/>
<dbReference type="InterPro" id="IPR013976">
    <property type="entry name" value="HDOD"/>
</dbReference>
<dbReference type="InterPro" id="IPR014408">
    <property type="entry name" value="dGMP_Pdiesterase_EAL/HD-GYP"/>
</dbReference>
<gene>
    <name evidence="2" type="ORF">MAQ5080_00891</name>
</gene>
<dbReference type="Proteomes" id="UP000092627">
    <property type="component" value="Unassembled WGS sequence"/>
</dbReference>
<evidence type="ECO:0000259" key="1">
    <source>
        <dbReference type="PROSITE" id="PS51833"/>
    </source>
</evidence>
<dbReference type="SMART" id="SM00052">
    <property type="entry name" value="EAL"/>
    <property type="match status" value="1"/>
</dbReference>
<feature type="domain" description="HDOD" evidence="1">
    <location>
        <begin position="205"/>
        <end position="391"/>
    </location>
</feature>